<feature type="compositionally biased region" description="Polar residues" evidence="1">
    <location>
        <begin position="1833"/>
        <end position="1848"/>
    </location>
</feature>
<feature type="compositionally biased region" description="Basic residues" evidence="1">
    <location>
        <begin position="2005"/>
        <end position="2021"/>
    </location>
</feature>
<feature type="region of interest" description="Disordered" evidence="1">
    <location>
        <begin position="295"/>
        <end position="325"/>
    </location>
</feature>
<feature type="region of interest" description="Disordered" evidence="1">
    <location>
        <begin position="1631"/>
        <end position="1656"/>
    </location>
</feature>
<protein>
    <submittedName>
        <fullName evidence="2">Uncharacterized protein</fullName>
    </submittedName>
</protein>
<comment type="caution">
    <text evidence="2">The sequence shown here is derived from an EMBL/GenBank/DDBJ whole genome shotgun (WGS) entry which is preliminary data.</text>
</comment>
<feature type="region of interest" description="Disordered" evidence="1">
    <location>
        <begin position="615"/>
        <end position="702"/>
    </location>
</feature>
<evidence type="ECO:0000256" key="1">
    <source>
        <dbReference type="SAM" id="MobiDB-lite"/>
    </source>
</evidence>
<feature type="compositionally biased region" description="Low complexity" evidence="1">
    <location>
        <begin position="2050"/>
        <end position="2063"/>
    </location>
</feature>
<reference evidence="2" key="1">
    <citation type="submission" date="2024-06" db="EMBL/GenBank/DDBJ databases">
        <authorList>
            <person name="Liu X."/>
            <person name="Lenzi L."/>
            <person name="Haldenby T S."/>
            <person name="Uol C."/>
        </authorList>
    </citation>
    <scope>NUCLEOTIDE SEQUENCE</scope>
</reference>
<feature type="compositionally biased region" description="Polar residues" evidence="1">
    <location>
        <begin position="2022"/>
        <end position="2043"/>
    </location>
</feature>
<feature type="compositionally biased region" description="Basic and acidic residues" evidence="1">
    <location>
        <begin position="2064"/>
        <end position="2075"/>
    </location>
</feature>
<feature type="compositionally biased region" description="Basic and acidic residues" evidence="1">
    <location>
        <begin position="563"/>
        <end position="578"/>
    </location>
</feature>
<feature type="region of interest" description="Disordered" evidence="1">
    <location>
        <begin position="1033"/>
        <end position="1055"/>
    </location>
</feature>
<name>A0AAV2TYM7_CALDB</name>
<feature type="compositionally biased region" description="Polar residues" evidence="1">
    <location>
        <begin position="1631"/>
        <end position="1640"/>
    </location>
</feature>
<organism evidence="2 3">
    <name type="scientific">Calicophoron daubneyi</name>
    <name type="common">Rumen fluke</name>
    <name type="synonym">Paramphistomum daubneyi</name>
    <dbReference type="NCBI Taxonomy" id="300641"/>
    <lineage>
        <taxon>Eukaryota</taxon>
        <taxon>Metazoa</taxon>
        <taxon>Spiralia</taxon>
        <taxon>Lophotrochozoa</taxon>
        <taxon>Platyhelminthes</taxon>
        <taxon>Trematoda</taxon>
        <taxon>Digenea</taxon>
        <taxon>Plagiorchiida</taxon>
        <taxon>Pronocephalata</taxon>
        <taxon>Paramphistomoidea</taxon>
        <taxon>Paramphistomidae</taxon>
        <taxon>Calicophoron</taxon>
    </lineage>
</organism>
<feature type="compositionally biased region" description="Basic residues" evidence="1">
    <location>
        <begin position="553"/>
        <end position="562"/>
    </location>
</feature>
<feature type="compositionally biased region" description="Basic residues" evidence="1">
    <location>
        <begin position="1261"/>
        <end position="1271"/>
    </location>
</feature>
<feature type="compositionally biased region" description="Polar residues" evidence="1">
    <location>
        <begin position="615"/>
        <end position="633"/>
    </location>
</feature>
<feature type="compositionally biased region" description="Basic and acidic residues" evidence="1">
    <location>
        <begin position="1849"/>
        <end position="1858"/>
    </location>
</feature>
<proteinExistence type="predicted"/>
<dbReference type="Proteomes" id="UP001497525">
    <property type="component" value="Unassembled WGS sequence"/>
</dbReference>
<feature type="compositionally biased region" description="Basic and acidic residues" evidence="1">
    <location>
        <begin position="296"/>
        <end position="308"/>
    </location>
</feature>
<feature type="region of interest" description="Disordered" evidence="1">
    <location>
        <begin position="522"/>
        <end position="578"/>
    </location>
</feature>
<gene>
    <name evidence="2" type="ORF">CDAUBV1_LOCUS17255</name>
</gene>
<evidence type="ECO:0000313" key="2">
    <source>
        <dbReference type="EMBL" id="CAL5141968.1"/>
    </source>
</evidence>
<feature type="compositionally biased region" description="Polar residues" evidence="1">
    <location>
        <begin position="852"/>
        <end position="872"/>
    </location>
</feature>
<feature type="compositionally biased region" description="Low complexity" evidence="1">
    <location>
        <begin position="2085"/>
        <end position="2096"/>
    </location>
</feature>
<feature type="region of interest" description="Disordered" evidence="1">
    <location>
        <begin position="852"/>
        <end position="874"/>
    </location>
</feature>
<feature type="compositionally biased region" description="Polar residues" evidence="1">
    <location>
        <begin position="685"/>
        <end position="702"/>
    </location>
</feature>
<feature type="region of interest" description="Disordered" evidence="1">
    <location>
        <begin position="1833"/>
        <end position="1858"/>
    </location>
</feature>
<feature type="region of interest" description="Disordered" evidence="1">
    <location>
        <begin position="1255"/>
        <end position="1323"/>
    </location>
</feature>
<feature type="compositionally biased region" description="Polar residues" evidence="1">
    <location>
        <begin position="1276"/>
        <end position="1294"/>
    </location>
</feature>
<feature type="compositionally biased region" description="Polar residues" evidence="1">
    <location>
        <begin position="665"/>
        <end position="676"/>
    </location>
</feature>
<feature type="region of interest" description="Disordered" evidence="1">
    <location>
        <begin position="1991"/>
        <end position="2103"/>
    </location>
</feature>
<evidence type="ECO:0000313" key="3">
    <source>
        <dbReference type="Proteomes" id="UP001497525"/>
    </source>
</evidence>
<accession>A0AAV2TYM7</accession>
<dbReference type="EMBL" id="CAXLJL010000933">
    <property type="protein sequence ID" value="CAL5141968.1"/>
    <property type="molecule type" value="Genomic_DNA"/>
</dbReference>
<sequence>MDKSNLKEVSDIGNKLNTKASSTSFTSAFGTQLRLNVSCTQTPSQPRAATTDEFMGDRTESYSLSARIKQDSPASQMEHRKPNQKIQKLQENSVASWGPNTSTRGFSLPPPCEGGKLVWKNTSPSAIQPDSDAQSTEISMAINVTLTFGQNDDFPETSECESEALLNINELTYSCETVNGTKENNAKEIGDKKDVHRVSKATARGHTLSPAVVSTSGPNTLAENAFLPKQSVRQTVITVDMEFEKNGPLTNEWPEPIFLSCSFEIEVGFQVADSNATKYHVAFTTKVILSYPKFSSDQERTTDEDRSKRGPLCCNRSPKRVSDRKDATYPRLNFAGIVLTDVQPVPNQMKQADLIKDVPSPKEAGPQEKLIEQEKNVPQTWHESRSPKSTTPTNVLKCLKCFGGREPDASEIKTYPVEPTVPNSGRFLKLKGKIIHTQNGIECPTTADMLCYYYPDMCDSTAASLDTKSVLAEQRRKEWIERAYVIQRAAACPTVVPDPNPRRSSTASEILEKFRRSLRQSQQNLKNAYKKRSASSDPNIESNVGEIGTGKSKQSKIRSICRRKSDNKVKTSAEDDNYHRSRSLSLGHIPQHYQNLIFSWGSSITAHVLPKQSRFSMSTSGTGQFSSVSSRQPTPADRSLPADKRMVENKPNSSPEPYIREKQQINKTKGSVSADVSPSLGIPHSKQQPCNVSGYSSPTQSWKNQQLDLPGANSTVFLGSSIGMGWTTPGEKSRIDLGQYVMLKTDGNQAFCPSSEPSREIPSPVCDDQVPEVAEQEIAPKVCDDSVVMSTGKWGVANVPRDTEQNKHLDADDGFGPRRHRIQTIWPGCESLLKEKMGTYTGNIAPNTVVTGTGKNDYNSETDSASSGSANDVDTGANEALVSTVLPDESFKLKGDDSKHEGLYRNQPKSISVHMCVDSKSEAIDSTVLQTETAFFVQFRVYPSVTNMACTLKCGLRIDRGEPVYVNETRKTERTEKAKKFAVPVVPVLPKPPHSEGENYESNLATVPTVAHSNVESTGVESSTTPRVIADIQSSSGHTRQSTDQNLSPNISEQNSGRMKWLTNEVWLTIQIEESSLRKIDAAYIQVMSTFLPPNKSTPMTLIAVELCNNAGNPNEIVSCDFLISSGGGKDGSQKREYYAICDLIVEEVWVYGPPFEGYAGFEGGILGQGYTKSSPHYPGAMTDQLCAALTSSSGNALGASENQKPTTALLCKERVPSWGAIVQKDNVLEDKSKGAESGSVDTIILSNISITPTYESSGHGRVRRRSKRFTLNRDPVTTPSNPIRSQLQTNVSRNPKLDSENHVSANDSHASTETDIPLTGGNSMTQVINFRSMNVSYIDTAEKIKPRRDNNLDAQLKRMKLSPNRINDVITGPSKRWGQTEMSRSFIKSRKRRIHPSASPCRGYGSSIGTNTVLEGSPYMQWSHITAALVPASGFCLRNLNKVVSLRQPTPTFGGVNIIQCSSGISSDGNRCIASRNFTTQRATATQTDGRTFYAHVPCERYDSISANTDGTFEIFTCDKDNALLWNMMMCSSKVNKKNASLSKNKVNGYENVDSTLSFQDYSVHSLEIHYPSHPISLTEKSTDRNALRYAPSLSKIPSPSVGEASTKTGSVFGSFNRFVSSRYQKNSVDCTPTSGLSPTEQSTTTQSRSEETRDGEIMGRRMLLAGALKEFRGEDGQESFLHAKNTKLHGRKMTGDIGVKLSGNCNETKNNPKSFVNQYFNALENRHKKPKPIPEPELSSGFMKLAQIKRDFTRSDIRQFFRKHLDAIDSDLSGRSSNLPILPSPIGTVDYLRQFKHYHVPSEMRADVQKTSQIFDHRSQCHEELRANVNTADVNTPTSSQIASPTERSDDLRTPEDEFAREDCLTPTSCSQRETANLQKIQPSYDTHTLRLNSIPPNGVTPQTVTRSNAFQSTGPPGSVCTIHALPAQCINLYDFQQNVIDFPHPNQTGHPTVCACCTCLCQSDRRLEEKPVLPTSYIVLSPAIPSLQNPGLLKHSDEHSKIMRVHPRRYSRNSRKRQTGSFDNCAQHSTPSRSRITTMTVPHPRPTRSSSGFSSFTSNSRHQERQPLRDSFRSSNPVSGNRQSRIDSQQRSSGTSASQLSSRCLSHKTLPHRKGCPRAVCLQCGHMLYCSCQKKDNVCRHEK</sequence>
<feature type="compositionally biased region" description="Polar residues" evidence="1">
    <location>
        <begin position="1303"/>
        <end position="1323"/>
    </location>
</feature>